<evidence type="ECO:0000313" key="1">
    <source>
        <dbReference type="EMBL" id="WMS86808.1"/>
    </source>
</evidence>
<dbReference type="KEGG" id="plei:Q9312_16430"/>
<keyword evidence="2" id="KW-1185">Reference proteome</keyword>
<dbReference type="AlphaFoldDB" id="A0AA51RSE5"/>
<dbReference type="Proteomes" id="UP001239782">
    <property type="component" value="Chromosome"/>
</dbReference>
<accession>A0AA51RSE5</accession>
<dbReference type="RefSeq" id="WP_309201953.1">
    <property type="nucleotide sequence ID" value="NZ_CP133548.1"/>
</dbReference>
<dbReference type="EMBL" id="CP133548">
    <property type="protein sequence ID" value="WMS86808.1"/>
    <property type="molecule type" value="Genomic_DNA"/>
</dbReference>
<name>A0AA51RSE5_9GAMM</name>
<protein>
    <submittedName>
        <fullName evidence="1">Uncharacterized protein</fullName>
    </submittedName>
</protein>
<proteinExistence type="predicted"/>
<evidence type="ECO:0000313" key="2">
    <source>
        <dbReference type="Proteomes" id="UP001239782"/>
    </source>
</evidence>
<sequence>MDTIKRIEDITTDDLAQQRWFLLQDEEVGFDAFEYVITEAHPSFSEDMIELEFAEFTFANGKVAYGIYDGFEAFNIMTPDNWYALWYGADMPEAEELLRLKNFLVKSGYELPVVAKSKWTGVIKEYKGVQFLDESGVIQEVSL</sequence>
<organism evidence="1 2">
    <name type="scientific">Pleionea litopenaei</name>
    <dbReference type="NCBI Taxonomy" id="3070815"/>
    <lineage>
        <taxon>Bacteria</taxon>
        <taxon>Pseudomonadati</taxon>
        <taxon>Pseudomonadota</taxon>
        <taxon>Gammaproteobacteria</taxon>
        <taxon>Oceanospirillales</taxon>
        <taxon>Pleioneaceae</taxon>
        <taxon>Pleionea</taxon>
    </lineage>
</organism>
<gene>
    <name evidence="1" type="ORF">Q9312_16430</name>
</gene>
<reference evidence="1 2" key="1">
    <citation type="submission" date="2023-08" db="EMBL/GenBank/DDBJ databases">
        <title>Pleionea litopenaei sp. nov., isolated from stomach of juvenile Litopenaeus vannamei.</title>
        <authorList>
            <person name="Rho A.M."/>
            <person name="Hwang C.Y."/>
        </authorList>
    </citation>
    <scope>NUCLEOTIDE SEQUENCE [LARGE SCALE GENOMIC DNA]</scope>
    <source>
        <strain evidence="1 2">HL-JVS1</strain>
    </source>
</reference>